<keyword evidence="1" id="KW-1133">Transmembrane helix</keyword>
<reference evidence="3" key="1">
    <citation type="journal article" date="2019" name="Int. J. Syst. Evol. Microbiol.">
        <title>The Global Catalogue of Microorganisms (GCM) 10K type strain sequencing project: providing services to taxonomists for standard genome sequencing and annotation.</title>
        <authorList>
            <consortium name="The Broad Institute Genomics Platform"/>
            <consortium name="The Broad Institute Genome Sequencing Center for Infectious Disease"/>
            <person name="Wu L."/>
            <person name="Ma J."/>
        </authorList>
    </citation>
    <scope>NUCLEOTIDE SEQUENCE [LARGE SCALE GENOMIC DNA]</scope>
    <source>
        <strain evidence="3">CCM 7043</strain>
    </source>
</reference>
<sequence length="161" mass="17007">MVLDIEQDEGFQRREWRLQRSGTALLVLVVVAALAGLLGTGPVSWTERESADGIATVAFDSITHHEADDSITLTFGPEAVSGGTVTVDLTGTWPGGVDVQGVSPEPAEQRAVPGGIALEFAVEDADRVEVTMGFRAQEYGPLHGEVTVAGRSVSFSQFVLP</sequence>
<dbReference type="RefSeq" id="WP_377197601.1">
    <property type="nucleotide sequence ID" value="NZ_JBHUHF010000001.1"/>
</dbReference>
<keyword evidence="1" id="KW-0812">Transmembrane</keyword>
<protein>
    <submittedName>
        <fullName evidence="2">Uncharacterized protein</fullName>
    </submittedName>
</protein>
<keyword evidence="3" id="KW-1185">Reference proteome</keyword>
<gene>
    <name evidence="2" type="ORF">ACFSL2_09385</name>
</gene>
<evidence type="ECO:0000256" key="1">
    <source>
        <dbReference type="SAM" id="Phobius"/>
    </source>
</evidence>
<proteinExistence type="predicted"/>
<evidence type="ECO:0000313" key="2">
    <source>
        <dbReference type="EMBL" id="MFD2025724.1"/>
    </source>
</evidence>
<comment type="caution">
    <text evidence="2">The sequence shown here is derived from an EMBL/GenBank/DDBJ whole genome shotgun (WGS) entry which is preliminary data.</text>
</comment>
<dbReference type="Proteomes" id="UP001597338">
    <property type="component" value="Unassembled WGS sequence"/>
</dbReference>
<evidence type="ECO:0000313" key="3">
    <source>
        <dbReference type="Proteomes" id="UP001597338"/>
    </source>
</evidence>
<keyword evidence="1" id="KW-0472">Membrane</keyword>
<dbReference type="EMBL" id="JBHUHF010000001">
    <property type="protein sequence ID" value="MFD2025724.1"/>
    <property type="molecule type" value="Genomic_DNA"/>
</dbReference>
<name>A0ABW4V5K4_9MICO</name>
<feature type="transmembrane region" description="Helical" evidence="1">
    <location>
        <begin position="23"/>
        <end position="45"/>
    </location>
</feature>
<organism evidence="2 3">
    <name type="scientific">Promicromonospora aerolata</name>
    <dbReference type="NCBI Taxonomy" id="195749"/>
    <lineage>
        <taxon>Bacteria</taxon>
        <taxon>Bacillati</taxon>
        <taxon>Actinomycetota</taxon>
        <taxon>Actinomycetes</taxon>
        <taxon>Micrococcales</taxon>
        <taxon>Promicromonosporaceae</taxon>
        <taxon>Promicromonospora</taxon>
    </lineage>
</organism>
<accession>A0ABW4V5K4</accession>